<feature type="compositionally biased region" description="Basic and acidic residues" evidence="5">
    <location>
        <begin position="166"/>
        <end position="179"/>
    </location>
</feature>
<dbReference type="InterPro" id="IPR036527">
    <property type="entry name" value="SCP2_sterol-bd_dom_sf"/>
</dbReference>
<dbReference type="GeneID" id="94426853"/>
<dbReference type="OrthoDB" id="421309at2759"/>
<comment type="caution">
    <text evidence="7">The sequence shown here is derived from an EMBL/GenBank/DDBJ whole genome shotgun (WGS) entry which is preliminary data.</text>
</comment>
<dbReference type="Pfam" id="PF00106">
    <property type="entry name" value="adh_short"/>
    <property type="match status" value="1"/>
</dbReference>
<evidence type="ECO:0000256" key="3">
    <source>
        <dbReference type="ARBA" id="ARBA00023002"/>
    </source>
</evidence>
<dbReference type="InterPro" id="IPR051687">
    <property type="entry name" value="Peroxisomal_Beta-Oxidation"/>
</dbReference>
<name>A0A2C6L4V2_9APIC</name>
<dbReference type="Gene3D" id="3.40.50.720">
    <property type="entry name" value="NAD(P)-binding Rossmann-like Domain"/>
    <property type="match status" value="1"/>
</dbReference>
<dbReference type="InterPro" id="IPR002347">
    <property type="entry name" value="SDR_fam"/>
</dbReference>
<keyword evidence="8" id="KW-1185">Reference proteome</keyword>
<dbReference type="PANTHER" id="PTHR45024:SF2">
    <property type="entry name" value="SCP2 DOMAIN-CONTAINING PROTEIN"/>
    <property type="match status" value="1"/>
</dbReference>
<feature type="region of interest" description="Disordered" evidence="5">
    <location>
        <begin position="159"/>
        <end position="179"/>
    </location>
</feature>
<dbReference type="CDD" id="cd05353">
    <property type="entry name" value="hydroxyacyl-CoA-like_DH_SDR_c-like"/>
    <property type="match status" value="1"/>
</dbReference>
<evidence type="ECO:0000313" key="8">
    <source>
        <dbReference type="Proteomes" id="UP000221165"/>
    </source>
</evidence>
<dbReference type="VEuPathDB" id="ToxoDB:CSUI_003444"/>
<evidence type="ECO:0000313" key="7">
    <source>
        <dbReference type="EMBL" id="PHJ22705.1"/>
    </source>
</evidence>
<dbReference type="GO" id="GO:0016491">
    <property type="term" value="F:oxidoreductase activity"/>
    <property type="evidence" value="ECO:0007669"/>
    <property type="project" value="UniProtKB-KW"/>
</dbReference>
<dbReference type="Proteomes" id="UP000221165">
    <property type="component" value="Unassembled WGS sequence"/>
</dbReference>
<dbReference type="InterPro" id="IPR020904">
    <property type="entry name" value="Sc_DH/Rdtase_CS"/>
</dbReference>
<feature type="domain" description="Ketoreductase" evidence="6">
    <location>
        <begin position="224"/>
        <end position="416"/>
    </location>
</feature>
<dbReference type="GO" id="GO:0005777">
    <property type="term" value="C:peroxisome"/>
    <property type="evidence" value="ECO:0007669"/>
    <property type="project" value="UniProtKB-SubCell"/>
</dbReference>
<protein>
    <submittedName>
        <fullName evidence="7">Sterol carrier protein-2 had-2scp-2</fullName>
    </submittedName>
</protein>
<dbReference type="InterPro" id="IPR003033">
    <property type="entry name" value="SCP2_sterol-bd_dom"/>
</dbReference>
<evidence type="ECO:0000256" key="5">
    <source>
        <dbReference type="SAM" id="MobiDB-lite"/>
    </source>
</evidence>
<feature type="region of interest" description="Disordered" evidence="5">
    <location>
        <begin position="1"/>
        <end position="48"/>
    </location>
</feature>
<feature type="region of interest" description="Disordered" evidence="5">
    <location>
        <begin position="519"/>
        <end position="550"/>
    </location>
</feature>
<accession>A0A2C6L4V2</accession>
<dbReference type="SUPFAM" id="SSF55718">
    <property type="entry name" value="SCP-like"/>
    <property type="match status" value="2"/>
</dbReference>
<dbReference type="InterPro" id="IPR036291">
    <property type="entry name" value="NAD(P)-bd_dom_sf"/>
</dbReference>
<feature type="compositionally biased region" description="Acidic residues" evidence="5">
    <location>
        <begin position="35"/>
        <end position="45"/>
    </location>
</feature>
<dbReference type="PANTHER" id="PTHR45024">
    <property type="entry name" value="DEHYDROGENASES, SHORT CHAIN"/>
    <property type="match status" value="1"/>
</dbReference>
<evidence type="ECO:0000256" key="4">
    <source>
        <dbReference type="ARBA" id="ARBA00023140"/>
    </source>
</evidence>
<dbReference type="Pfam" id="PF02036">
    <property type="entry name" value="SCP2"/>
    <property type="match status" value="2"/>
</dbReference>
<comment type="similarity">
    <text evidence="2">Belongs to the short-chain dehydrogenases/reductases (SDR) family.</text>
</comment>
<evidence type="ECO:0000256" key="1">
    <source>
        <dbReference type="ARBA" id="ARBA00004275"/>
    </source>
</evidence>
<dbReference type="RefSeq" id="XP_067924382.1">
    <property type="nucleotide sequence ID" value="XM_068063642.1"/>
</dbReference>
<feature type="compositionally biased region" description="Basic and acidic residues" evidence="5">
    <location>
        <begin position="1"/>
        <end position="15"/>
    </location>
</feature>
<keyword evidence="3" id="KW-0560">Oxidoreductase</keyword>
<dbReference type="Gene3D" id="1.10.287.4290">
    <property type="match status" value="1"/>
</dbReference>
<sequence>MEEFSPEEKNGDSPQRHAVKRVSGTIEEVIAVSDTDTETESETDGAEVGQTTAEDLCIVEDLPNTQTPCVTPVGRGRTERDPVYVSQKSVAASVLRSERDPQITGSDSTSEKVLCNQCRNLVSLSHLQVHLDEHMAAFLFQEANPKCLASTASQALARIGASQSHHAQERSRKQQELQEEHNQLTLDGFLRRNTHASRKTNLHDRESWARSLLAIKMPIRFDGQVAIVTGSGGGLGRAYALLLAAHGAKVLVNDLGAALSGFYNQAAEGSAPADKVVAEIRANGGEAEPDYNSVLDGQKIIDHAMSKFGRVDILVNNAGVLRDASFLKMTDADWNLVLDVHVKGAYACTKAAWPIMMKQNYGRIVMTASAAGLYGNFGQANYSTAKSALVGFSKTLAFEGARKNIVVNCIAPLAGTRMTATVMPSDLVEALKPEYVAPVVAYLCSGECHEGGQVLEVGAGWVATVRWQRNSGHSFKLPFSVDDVSREWKRIGSFEGNLAYPTSLQGSMMMVTKQLDYTASQPKSGSSKAAQGDSSRALSLEGQKTEEHHSRKVSNIFRMMDAHLLHAPGAKQKLQEEVDCIFGFNITSGKTTDSWSLDLKKGGSGRVREGAHGSPDVLFTMAEEHFVPVCLGELNPQMAFLQGKMKIKGSMAKAAKFSPLLFPPISREMVELSDSESAVSEYLKKHNVSVSSASAGARKTEVQTKDTAVGGVTSARKLQEQAVVNDARPSTAAMQLKSLQLYEIMRRHLATPEGAKLVKKIRSVYRLNILPKKGASPVKVVLDLKNIPPSIREETGSGAETQCDCTITLLDEDFVKLAMGKMNPQLAFMQGKIKLRGSMQAALKFTPDIFPKNSKL</sequence>
<dbReference type="EMBL" id="MIGC01001537">
    <property type="protein sequence ID" value="PHJ22705.1"/>
    <property type="molecule type" value="Genomic_DNA"/>
</dbReference>
<feature type="compositionally biased region" description="Polar residues" evidence="5">
    <location>
        <begin position="519"/>
        <end position="537"/>
    </location>
</feature>
<dbReference type="PROSITE" id="PS00061">
    <property type="entry name" value="ADH_SHORT"/>
    <property type="match status" value="1"/>
</dbReference>
<gene>
    <name evidence="7" type="ORF">CSUI_003444</name>
</gene>
<organism evidence="7 8">
    <name type="scientific">Cystoisospora suis</name>
    <dbReference type="NCBI Taxonomy" id="483139"/>
    <lineage>
        <taxon>Eukaryota</taxon>
        <taxon>Sar</taxon>
        <taxon>Alveolata</taxon>
        <taxon>Apicomplexa</taxon>
        <taxon>Conoidasida</taxon>
        <taxon>Coccidia</taxon>
        <taxon>Eucoccidiorida</taxon>
        <taxon>Eimeriorina</taxon>
        <taxon>Sarcocystidae</taxon>
        <taxon>Cystoisospora</taxon>
    </lineage>
</organism>
<reference evidence="7 8" key="1">
    <citation type="journal article" date="2017" name="Int. J. Parasitol.">
        <title>The genome of the protozoan parasite Cystoisospora suis and a reverse vaccinology approach to identify vaccine candidates.</title>
        <authorList>
            <person name="Palmieri N."/>
            <person name="Shrestha A."/>
            <person name="Ruttkowski B."/>
            <person name="Beck T."/>
            <person name="Vogl C."/>
            <person name="Tomley F."/>
            <person name="Blake D.P."/>
            <person name="Joachim A."/>
        </authorList>
    </citation>
    <scope>NUCLEOTIDE SEQUENCE [LARGE SCALE GENOMIC DNA]</scope>
    <source>
        <strain evidence="7 8">Wien I</strain>
    </source>
</reference>
<dbReference type="PRINTS" id="PR00081">
    <property type="entry name" value="GDHRDH"/>
</dbReference>
<dbReference type="PRINTS" id="PR00080">
    <property type="entry name" value="SDRFAMILY"/>
</dbReference>
<keyword evidence="4" id="KW-0576">Peroxisome</keyword>
<dbReference type="AlphaFoldDB" id="A0A2C6L4V2"/>
<evidence type="ECO:0000259" key="6">
    <source>
        <dbReference type="SMART" id="SM00822"/>
    </source>
</evidence>
<dbReference type="Gene3D" id="3.30.1050.10">
    <property type="entry name" value="SCP2 sterol-binding domain"/>
    <property type="match status" value="2"/>
</dbReference>
<comment type="subcellular location">
    <subcellularLocation>
        <location evidence="1">Peroxisome</location>
    </subcellularLocation>
</comment>
<evidence type="ECO:0000256" key="2">
    <source>
        <dbReference type="ARBA" id="ARBA00006484"/>
    </source>
</evidence>
<dbReference type="SUPFAM" id="SSF51735">
    <property type="entry name" value="NAD(P)-binding Rossmann-fold domains"/>
    <property type="match status" value="1"/>
</dbReference>
<proteinExistence type="inferred from homology"/>
<dbReference type="SMART" id="SM00822">
    <property type="entry name" value="PKS_KR"/>
    <property type="match status" value="1"/>
</dbReference>
<dbReference type="InterPro" id="IPR057326">
    <property type="entry name" value="KR_dom"/>
</dbReference>